<evidence type="ECO:0000256" key="4">
    <source>
        <dbReference type="ARBA" id="ARBA00022840"/>
    </source>
</evidence>
<dbReference type="Proteomes" id="UP000252015">
    <property type="component" value="Unassembled WGS sequence"/>
</dbReference>
<organism evidence="8 9">
    <name type="scientific">Mycobacterium shimoidei</name>
    <dbReference type="NCBI Taxonomy" id="29313"/>
    <lineage>
        <taxon>Bacteria</taxon>
        <taxon>Bacillati</taxon>
        <taxon>Actinomycetota</taxon>
        <taxon>Actinomycetes</taxon>
        <taxon>Mycobacteriales</taxon>
        <taxon>Mycobacteriaceae</taxon>
        <taxon>Mycobacterium</taxon>
    </lineage>
</organism>
<dbReference type="GO" id="GO:0046872">
    <property type="term" value="F:metal ion binding"/>
    <property type="evidence" value="ECO:0007669"/>
    <property type="project" value="InterPro"/>
</dbReference>
<dbReference type="GO" id="GO:0005829">
    <property type="term" value="C:cytosol"/>
    <property type="evidence" value="ECO:0007669"/>
    <property type="project" value="TreeGrafter"/>
</dbReference>
<dbReference type="Gene3D" id="3.40.50.20">
    <property type="match status" value="1"/>
</dbReference>
<keyword evidence="9" id="KW-1185">Reference proteome</keyword>
<name>A0A375YU99_MYCSH</name>
<dbReference type="InterPro" id="IPR011054">
    <property type="entry name" value="Rudment_hybrid_motif"/>
</dbReference>
<dbReference type="GO" id="GO:0016874">
    <property type="term" value="F:ligase activity"/>
    <property type="evidence" value="ECO:0007669"/>
    <property type="project" value="UniProtKB-KW"/>
</dbReference>
<dbReference type="Pfam" id="PF22660">
    <property type="entry name" value="RS_preATP-grasp-like"/>
    <property type="match status" value="1"/>
</dbReference>
<dbReference type="InterPro" id="IPR054350">
    <property type="entry name" value="PurT/PurK_preATP-grasp"/>
</dbReference>
<dbReference type="SUPFAM" id="SSF52440">
    <property type="entry name" value="PreATP-grasp domain"/>
    <property type="match status" value="1"/>
</dbReference>
<dbReference type="SUPFAM" id="SSF51246">
    <property type="entry name" value="Rudiment single hybrid motif"/>
    <property type="match status" value="1"/>
</dbReference>
<evidence type="ECO:0000256" key="6">
    <source>
        <dbReference type="PROSITE-ProRule" id="PRU00409"/>
    </source>
</evidence>
<dbReference type="InterPro" id="IPR011761">
    <property type="entry name" value="ATP-grasp"/>
</dbReference>
<dbReference type="EMBL" id="UEGW01000001">
    <property type="protein sequence ID" value="SRX92428.1"/>
    <property type="molecule type" value="Genomic_DNA"/>
</dbReference>
<keyword evidence="8" id="KW-0808">Transferase</keyword>
<keyword evidence="4 6" id="KW-0067">ATP-binding</keyword>
<dbReference type="PANTHER" id="PTHR43055:SF1">
    <property type="entry name" value="FORMATE-DEPENDENT PHOSPHORIBOSYLGLYCINAMIDE FORMYLTRANSFERASE"/>
    <property type="match status" value="1"/>
</dbReference>
<dbReference type="STRING" id="29313.BHQ16_10310"/>
<dbReference type="PROSITE" id="PS50975">
    <property type="entry name" value="ATP_GRASP"/>
    <property type="match status" value="1"/>
</dbReference>
<keyword evidence="1" id="KW-0436">Ligase</keyword>
<dbReference type="AlphaFoldDB" id="A0A375YU99"/>
<keyword evidence="2 6" id="KW-0547">Nucleotide-binding</keyword>
<dbReference type="GO" id="GO:0016740">
    <property type="term" value="F:transferase activity"/>
    <property type="evidence" value="ECO:0007669"/>
    <property type="project" value="UniProtKB-KW"/>
</dbReference>
<evidence type="ECO:0000256" key="2">
    <source>
        <dbReference type="ARBA" id="ARBA00022741"/>
    </source>
</evidence>
<dbReference type="InterPro" id="IPR016185">
    <property type="entry name" value="PreATP-grasp_dom_sf"/>
</dbReference>
<evidence type="ECO:0000313" key="8">
    <source>
        <dbReference type="EMBL" id="SRX92428.1"/>
    </source>
</evidence>
<dbReference type="NCBIfam" id="NF006766">
    <property type="entry name" value="PRK09288.1"/>
    <property type="match status" value="1"/>
</dbReference>
<evidence type="ECO:0000259" key="7">
    <source>
        <dbReference type="PROSITE" id="PS50975"/>
    </source>
</evidence>
<protein>
    <recommendedName>
        <fullName evidence="7">ATP-grasp domain-containing protein</fullName>
    </recommendedName>
</protein>
<evidence type="ECO:0000256" key="1">
    <source>
        <dbReference type="ARBA" id="ARBA00022598"/>
    </source>
</evidence>
<dbReference type="Pfam" id="PF21244">
    <property type="entry name" value="PurT_C"/>
    <property type="match status" value="1"/>
</dbReference>
<dbReference type="GO" id="GO:0006164">
    <property type="term" value="P:purine nucleotide biosynthetic process"/>
    <property type="evidence" value="ECO:0007669"/>
    <property type="project" value="UniProtKB-KW"/>
</dbReference>
<reference evidence="8 9" key="1">
    <citation type="submission" date="2018-05" db="EMBL/GenBank/DDBJ databases">
        <authorList>
            <consortium name="IHU Genomes"/>
        </authorList>
    </citation>
    <scope>NUCLEOTIDE SEQUENCE [LARGE SCALE GENOMIC DNA]</scope>
    <source>
        <strain evidence="8 9">P7336</strain>
    </source>
</reference>
<accession>A0A375YU99</accession>
<evidence type="ECO:0000256" key="5">
    <source>
        <dbReference type="ARBA" id="ARBA00025704"/>
    </source>
</evidence>
<dbReference type="SUPFAM" id="SSF56059">
    <property type="entry name" value="Glutathione synthetase ATP-binding domain-like"/>
    <property type="match status" value="1"/>
</dbReference>
<dbReference type="Pfam" id="PF02222">
    <property type="entry name" value="ATP-grasp"/>
    <property type="match status" value="1"/>
</dbReference>
<feature type="domain" description="ATP-grasp" evidence="7">
    <location>
        <begin position="128"/>
        <end position="319"/>
    </location>
</feature>
<dbReference type="InterPro" id="IPR013815">
    <property type="entry name" value="ATP_grasp_subdomain_1"/>
</dbReference>
<dbReference type="GO" id="GO:0005524">
    <property type="term" value="F:ATP binding"/>
    <property type="evidence" value="ECO:0007669"/>
    <property type="project" value="UniProtKB-UniRule"/>
</dbReference>
<gene>
    <name evidence="8" type="ORF">MSP7336_00653</name>
</gene>
<dbReference type="InterPro" id="IPR003135">
    <property type="entry name" value="ATP-grasp_carboxylate-amine"/>
</dbReference>
<dbReference type="InterPro" id="IPR048740">
    <property type="entry name" value="PurT_C"/>
</dbReference>
<keyword evidence="3" id="KW-0658">Purine biosynthesis</keyword>
<evidence type="ECO:0000313" key="9">
    <source>
        <dbReference type="Proteomes" id="UP000252015"/>
    </source>
</evidence>
<proteinExistence type="predicted"/>
<dbReference type="Gene3D" id="3.30.470.20">
    <property type="entry name" value="ATP-grasp fold, B domain"/>
    <property type="match status" value="1"/>
</dbReference>
<sequence length="413" mass="43578">MVVTPDEPASDQPPDDDAARTTVMLLGSDEFSRELAIVFQRLGTEVIAVERHADAPAHKVADQSVVIDMTDTDELAALIGRLQPNYVVTVSDAVAADALTAAAETGFAQVFPTARSARLTADREGLRRLAAEQLGLPTAPFWFAGSLDELSAVAEHAGYPLRIQPVAGPGGSVASNPHELEGAWQRAVSAGGPHARARVLAEAVVEVDFHVTLLTVRSDGPTGPGIEFCSPIGHSRATNDAVECWQPQEMSRVALDAAKSIAARIVKAVGGRGLFGVELMVRGDEVYFCGVSARPYEHALLTLRTQRLSAFELQARSVLGLGTDTIMISPGAAQVLYSSRRTRDDAADNTGPIGGVLGEALAVPESDVRVFGSDSAAEGQRRLGVAVVTAADVPTARDRARQVAAALRKLWKP</sequence>
<comment type="pathway">
    <text evidence="5">Purine metabolism.</text>
</comment>
<dbReference type="Gene3D" id="3.30.1490.20">
    <property type="entry name" value="ATP-grasp fold, A domain"/>
    <property type="match status" value="1"/>
</dbReference>
<dbReference type="PANTHER" id="PTHR43055">
    <property type="entry name" value="FORMATE-DEPENDENT PHOSPHORIBOSYLGLYCINAMIDE FORMYLTRANSFERASE"/>
    <property type="match status" value="1"/>
</dbReference>
<evidence type="ECO:0000256" key="3">
    <source>
        <dbReference type="ARBA" id="ARBA00022755"/>
    </source>
</evidence>